<keyword evidence="10" id="KW-0408">Iron</keyword>
<feature type="transmembrane region" description="Helical" evidence="12">
    <location>
        <begin position="153"/>
        <end position="175"/>
    </location>
</feature>
<gene>
    <name evidence="14" type="ordered locus">Rfer_3634</name>
</gene>
<keyword evidence="6 12" id="KW-0812">Transmembrane</keyword>
<name>Q21SB7_ALBFT</name>
<keyword evidence="4" id="KW-1003">Cell membrane</keyword>
<dbReference type="GO" id="GO:0005506">
    <property type="term" value="F:iron ion binding"/>
    <property type="evidence" value="ECO:0007669"/>
    <property type="project" value="InterPro"/>
</dbReference>
<proteinExistence type="inferred from homology"/>
<dbReference type="KEGG" id="rfr:Rfer_3634"/>
<dbReference type="Gene3D" id="1.20.950.20">
    <property type="entry name" value="Transmembrane di-heme cytochromes, Chain C"/>
    <property type="match status" value="1"/>
</dbReference>
<comment type="similarity">
    <text evidence="2">Belongs to the HupC/HyaC/HydC family.</text>
</comment>
<evidence type="ECO:0000313" key="14">
    <source>
        <dbReference type="EMBL" id="ABD71336.1"/>
    </source>
</evidence>
<feature type="transmembrane region" description="Helical" evidence="12">
    <location>
        <begin position="12"/>
        <end position="30"/>
    </location>
</feature>
<dbReference type="InterPro" id="IPR016174">
    <property type="entry name" value="Di-haem_cyt_TM"/>
</dbReference>
<keyword evidence="15" id="KW-1185">Reference proteome</keyword>
<dbReference type="OrthoDB" id="197262at2"/>
<evidence type="ECO:0000256" key="4">
    <source>
        <dbReference type="ARBA" id="ARBA00022475"/>
    </source>
</evidence>
<dbReference type="PANTHER" id="PTHR30485:SF1">
    <property type="entry name" value="CYTOCHROME YDHU-RELATED"/>
    <property type="match status" value="1"/>
</dbReference>
<dbReference type="PRINTS" id="PR00161">
    <property type="entry name" value="NIHGNASECYTB"/>
</dbReference>
<dbReference type="GO" id="GO:0022904">
    <property type="term" value="P:respiratory electron transport chain"/>
    <property type="evidence" value="ECO:0007669"/>
    <property type="project" value="InterPro"/>
</dbReference>
<feature type="domain" description="Cytochrome b561 bacterial/Ni-hydrogenase" evidence="13">
    <location>
        <begin position="7"/>
        <end position="192"/>
    </location>
</feature>
<dbReference type="EMBL" id="CP000267">
    <property type="protein sequence ID" value="ABD71336.1"/>
    <property type="molecule type" value="Genomic_DNA"/>
</dbReference>
<evidence type="ECO:0000256" key="1">
    <source>
        <dbReference type="ARBA" id="ARBA00004651"/>
    </source>
</evidence>
<evidence type="ECO:0000256" key="2">
    <source>
        <dbReference type="ARBA" id="ARBA00008622"/>
    </source>
</evidence>
<keyword evidence="5" id="KW-0349">Heme</keyword>
<keyword evidence="11 12" id="KW-0472">Membrane</keyword>
<dbReference type="SUPFAM" id="SSF81342">
    <property type="entry name" value="Transmembrane di-heme cytochromes"/>
    <property type="match status" value="1"/>
</dbReference>
<evidence type="ECO:0000256" key="6">
    <source>
        <dbReference type="ARBA" id="ARBA00022692"/>
    </source>
</evidence>
<evidence type="ECO:0000256" key="3">
    <source>
        <dbReference type="ARBA" id="ARBA00022448"/>
    </source>
</evidence>
<dbReference type="HOGENOM" id="CLU_097472_1_0_4"/>
<evidence type="ECO:0000259" key="13">
    <source>
        <dbReference type="Pfam" id="PF01292"/>
    </source>
</evidence>
<dbReference type="InterPro" id="IPR011577">
    <property type="entry name" value="Cyt_b561_bac/Ni-Hgenase"/>
</dbReference>
<accession>Q21SB7</accession>
<dbReference type="InterPro" id="IPR000516">
    <property type="entry name" value="Ni-dep_Hydgase_cyt-B"/>
</dbReference>
<keyword evidence="3" id="KW-0813">Transport</keyword>
<evidence type="ECO:0000256" key="10">
    <source>
        <dbReference type="ARBA" id="ARBA00023004"/>
    </source>
</evidence>
<dbReference type="Proteomes" id="UP000008332">
    <property type="component" value="Chromosome"/>
</dbReference>
<dbReference type="GO" id="GO:0009055">
    <property type="term" value="F:electron transfer activity"/>
    <property type="evidence" value="ECO:0007669"/>
    <property type="project" value="InterPro"/>
</dbReference>
<keyword evidence="8" id="KW-0249">Electron transport</keyword>
<evidence type="ECO:0000256" key="11">
    <source>
        <dbReference type="ARBA" id="ARBA00023136"/>
    </source>
</evidence>
<evidence type="ECO:0000256" key="12">
    <source>
        <dbReference type="SAM" id="Phobius"/>
    </source>
</evidence>
<organism evidence="14 15">
    <name type="scientific">Albidiferax ferrireducens (strain ATCC BAA-621 / DSM 15236 / T118)</name>
    <name type="common">Rhodoferax ferrireducens</name>
    <dbReference type="NCBI Taxonomy" id="338969"/>
    <lineage>
        <taxon>Bacteria</taxon>
        <taxon>Pseudomonadati</taxon>
        <taxon>Pseudomonadota</taxon>
        <taxon>Betaproteobacteria</taxon>
        <taxon>Burkholderiales</taxon>
        <taxon>Comamonadaceae</taxon>
        <taxon>Rhodoferax</taxon>
    </lineage>
</organism>
<dbReference type="GO" id="GO:0005886">
    <property type="term" value="C:plasma membrane"/>
    <property type="evidence" value="ECO:0007669"/>
    <property type="project" value="UniProtKB-SubCell"/>
</dbReference>
<comment type="subcellular location">
    <subcellularLocation>
        <location evidence="1">Cell membrane</location>
        <topology evidence="1">Multi-pass membrane protein</topology>
    </subcellularLocation>
</comment>
<dbReference type="InterPro" id="IPR051542">
    <property type="entry name" value="Hydrogenase_cytochrome"/>
</dbReference>
<dbReference type="PANTHER" id="PTHR30485">
    <property type="entry name" value="NI/FE-HYDROGENASE 1 B-TYPE CYTOCHROME SUBUNIT"/>
    <property type="match status" value="1"/>
</dbReference>
<feature type="transmembrane region" description="Helical" evidence="12">
    <location>
        <begin position="50"/>
        <end position="67"/>
    </location>
</feature>
<sequence>MSRVYLFKPFERLWHWCQAALIIFMLLTGFEVHGTYSVFGFEKAVNYHTIAAWTLVGLWIFAAFWHITTGEWRHYIPTTKNIVVIAKYYSSGIFKDEPHPFRPSLSNKHNPLQRLTYLAVLTLLSPLLWFTGWLYLFYADWAAWGLSKLQLEWIATAHTFGAFLMLTFLISHLYLATTGHKITSQVKAMLTGWEDLAAAEEPMPGKRH</sequence>
<dbReference type="STRING" id="338969.Rfer_3634"/>
<evidence type="ECO:0000256" key="8">
    <source>
        <dbReference type="ARBA" id="ARBA00022982"/>
    </source>
</evidence>
<keyword evidence="7" id="KW-0479">Metal-binding</keyword>
<feature type="transmembrane region" description="Helical" evidence="12">
    <location>
        <begin position="115"/>
        <end position="138"/>
    </location>
</feature>
<dbReference type="eggNOG" id="COG4117">
    <property type="taxonomic scope" value="Bacteria"/>
</dbReference>
<evidence type="ECO:0000313" key="15">
    <source>
        <dbReference type="Proteomes" id="UP000008332"/>
    </source>
</evidence>
<dbReference type="GO" id="GO:0020037">
    <property type="term" value="F:heme binding"/>
    <property type="evidence" value="ECO:0007669"/>
    <property type="project" value="TreeGrafter"/>
</dbReference>
<evidence type="ECO:0000256" key="7">
    <source>
        <dbReference type="ARBA" id="ARBA00022723"/>
    </source>
</evidence>
<dbReference type="AlphaFoldDB" id="Q21SB7"/>
<dbReference type="Pfam" id="PF01292">
    <property type="entry name" value="Ni_hydr_CYTB"/>
    <property type="match status" value="1"/>
</dbReference>
<reference evidence="15" key="1">
    <citation type="submission" date="2006-02" db="EMBL/GenBank/DDBJ databases">
        <title>Complete sequence of chromosome of Rhodoferax ferrireducens DSM 15236.</title>
        <authorList>
            <person name="Copeland A."/>
            <person name="Lucas S."/>
            <person name="Lapidus A."/>
            <person name="Barry K."/>
            <person name="Detter J.C."/>
            <person name="Glavina del Rio T."/>
            <person name="Hammon N."/>
            <person name="Israni S."/>
            <person name="Pitluck S."/>
            <person name="Brettin T."/>
            <person name="Bruce D."/>
            <person name="Han C."/>
            <person name="Tapia R."/>
            <person name="Gilna P."/>
            <person name="Kiss H."/>
            <person name="Schmutz J."/>
            <person name="Larimer F."/>
            <person name="Land M."/>
            <person name="Kyrpides N."/>
            <person name="Ivanova N."/>
            <person name="Richardson P."/>
        </authorList>
    </citation>
    <scope>NUCLEOTIDE SEQUENCE [LARGE SCALE GENOMIC DNA]</scope>
    <source>
        <strain evidence="15">ATCC BAA-621 / DSM 15236 / T118</strain>
    </source>
</reference>
<dbReference type="RefSeq" id="WP_011465899.1">
    <property type="nucleotide sequence ID" value="NC_007908.1"/>
</dbReference>
<evidence type="ECO:0000256" key="9">
    <source>
        <dbReference type="ARBA" id="ARBA00022989"/>
    </source>
</evidence>
<evidence type="ECO:0000256" key="5">
    <source>
        <dbReference type="ARBA" id="ARBA00022617"/>
    </source>
</evidence>
<protein>
    <submittedName>
        <fullName evidence="14">Cytochrome B561</fullName>
    </submittedName>
</protein>
<keyword evidence="9 12" id="KW-1133">Transmembrane helix</keyword>